<evidence type="ECO:0000313" key="3">
    <source>
        <dbReference type="EMBL" id="GGM99524.1"/>
    </source>
</evidence>
<feature type="domain" description="Helix-turn-helix" evidence="2">
    <location>
        <begin position="75"/>
        <end position="123"/>
    </location>
</feature>
<dbReference type="InterPro" id="IPR010093">
    <property type="entry name" value="SinI_DNA-bd"/>
</dbReference>
<dbReference type="EMBL" id="BMNZ01000005">
    <property type="protein sequence ID" value="GGM99524.1"/>
    <property type="molecule type" value="Genomic_DNA"/>
</dbReference>
<dbReference type="InterPro" id="IPR009061">
    <property type="entry name" value="DNA-bd_dom_put_sf"/>
</dbReference>
<dbReference type="Gene3D" id="1.10.10.10">
    <property type="entry name" value="Winged helix-like DNA-binding domain superfamily/Winged helix DNA-binding domain"/>
    <property type="match status" value="1"/>
</dbReference>
<dbReference type="NCBIfam" id="TIGR01764">
    <property type="entry name" value="excise"/>
    <property type="match status" value="1"/>
</dbReference>
<organism evidence="3 4">
    <name type="scientific">Terrabacter tumescens</name>
    <dbReference type="NCBI Taxonomy" id="60443"/>
    <lineage>
        <taxon>Bacteria</taxon>
        <taxon>Bacillati</taxon>
        <taxon>Actinomycetota</taxon>
        <taxon>Actinomycetes</taxon>
        <taxon>Micrococcales</taxon>
        <taxon>Intrasporangiaceae</taxon>
        <taxon>Terrabacter</taxon>
    </lineage>
</organism>
<evidence type="ECO:0000313" key="4">
    <source>
        <dbReference type="Proteomes" id="UP000623461"/>
    </source>
</evidence>
<dbReference type="InterPro" id="IPR041657">
    <property type="entry name" value="HTH_17"/>
</dbReference>
<dbReference type="Proteomes" id="UP000623461">
    <property type="component" value="Unassembled WGS sequence"/>
</dbReference>
<proteinExistence type="predicted"/>
<evidence type="ECO:0000256" key="1">
    <source>
        <dbReference type="SAM" id="MobiDB-lite"/>
    </source>
</evidence>
<sequence length="135" mass="14938">MARSVSAHGAPLQPRRSDTRAFRPVSGRTNGCSSPRLTGGRSVEAWAKQHRSKAGRNRQKPGPHGANLRRVTEHWVSADVIAEHLGVTKDSIYVWIANREMPAHRVGRLWKFQITEVDAWVRGAGAPDAADEKLD</sequence>
<accession>A0ABQ2I758</accession>
<gene>
    <name evidence="3" type="ORF">GCM10009721_28210</name>
</gene>
<reference evidence="4" key="1">
    <citation type="journal article" date="2019" name="Int. J. Syst. Evol. Microbiol.">
        <title>The Global Catalogue of Microorganisms (GCM) 10K type strain sequencing project: providing services to taxonomists for standard genome sequencing and annotation.</title>
        <authorList>
            <consortium name="The Broad Institute Genomics Platform"/>
            <consortium name="The Broad Institute Genome Sequencing Center for Infectious Disease"/>
            <person name="Wu L."/>
            <person name="Ma J."/>
        </authorList>
    </citation>
    <scope>NUCLEOTIDE SEQUENCE [LARGE SCALE GENOMIC DNA]</scope>
    <source>
        <strain evidence="4">JCM 1365</strain>
    </source>
</reference>
<comment type="caution">
    <text evidence="3">The sequence shown here is derived from an EMBL/GenBank/DDBJ whole genome shotgun (WGS) entry which is preliminary data.</text>
</comment>
<dbReference type="Pfam" id="PF12728">
    <property type="entry name" value="HTH_17"/>
    <property type="match status" value="1"/>
</dbReference>
<keyword evidence="4" id="KW-1185">Reference proteome</keyword>
<dbReference type="SUPFAM" id="SSF46955">
    <property type="entry name" value="Putative DNA-binding domain"/>
    <property type="match status" value="1"/>
</dbReference>
<dbReference type="InterPro" id="IPR036388">
    <property type="entry name" value="WH-like_DNA-bd_sf"/>
</dbReference>
<protein>
    <recommendedName>
        <fullName evidence="2">Helix-turn-helix domain-containing protein</fullName>
    </recommendedName>
</protein>
<feature type="region of interest" description="Disordered" evidence="1">
    <location>
        <begin position="1"/>
        <end position="69"/>
    </location>
</feature>
<feature type="compositionally biased region" description="Basic residues" evidence="1">
    <location>
        <begin position="48"/>
        <end position="61"/>
    </location>
</feature>
<evidence type="ECO:0000259" key="2">
    <source>
        <dbReference type="Pfam" id="PF12728"/>
    </source>
</evidence>
<name>A0ABQ2I758_9MICO</name>
<feature type="compositionally biased region" description="Polar residues" evidence="1">
    <location>
        <begin position="27"/>
        <end position="36"/>
    </location>
</feature>